<evidence type="ECO:0000256" key="3">
    <source>
        <dbReference type="ARBA" id="ARBA00023163"/>
    </source>
</evidence>
<dbReference type="SUPFAM" id="SSF46689">
    <property type="entry name" value="Homeodomain-like"/>
    <property type="match status" value="2"/>
</dbReference>
<feature type="domain" description="HTH araC/xylS-type" evidence="4">
    <location>
        <begin position="174"/>
        <end position="272"/>
    </location>
</feature>
<dbReference type="Gene3D" id="1.10.10.60">
    <property type="entry name" value="Homeodomain-like"/>
    <property type="match status" value="1"/>
</dbReference>
<keyword evidence="1" id="KW-0805">Transcription regulation</keyword>
<evidence type="ECO:0000256" key="2">
    <source>
        <dbReference type="ARBA" id="ARBA00023125"/>
    </source>
</evidence>
<dbReference type="PANTHER" id="PTHR43280:SF27">
    <property type="entry name" value="TRANSCRIPTIONAL REGULATOR MTLR"/>
    <property type="match status" value="1"/>
</dbReference>
<organism evidence="5 6">
    <name type="scientific">Pseudonocardia cypriaca</name>
    <dbReference type="NCBI Taxonomy" id="882449"/>
    <lineage>
        <taxon>Bacteria</taxon>
        <taxon>Bacillati</taxon>
        <taxon>Actinomycetota</taxon>
        <taxon>Actinomycetes</taxon>
        <taxon>Pseudonocardiales</taxon>
        <taxon>Pseudonocardiaceae</taxon>
        <taxon>Pseudonocardia</taxon>
    </lineage>
</organism>
<dbReference type="EMBL" id="VFPH01000002">
    <property type="protein sequence ID" value="TQM36726.1"/>
    <property type="molecule type" value="Genomic_DNA"/>
</dbReference>
<keyword evidence="3" id="KW-0804">Transcription</keyword>
<proteinExistence type="predicted"/>
<name>A0A543FSB1_9PSEU</name>
<dbReference type="GO" id="GO:0043565">
    <property type="term" value="F:sequence-specific DNA binding"/>
    <property type="evidence" value="ECO:0007669"/>
    <property type="project" value="InterPro"/>
</dbReference>
<dbReference type="InterPro" id="IPR018060">
    <property type="entry name" value="HTH_AraC"/>
</dbReference>
<reference evidence="5 6" key="1">
    <citation type="submission" date="2019-06" db="EMBL/GenBank/DDBJ databases">
        <title>Sequencing the genomes of 1000 actinobacteria strains.</title>
        <authorList>
            <person name="Klenk H.-P."/>
        </authorList>
    </citation>
    <scope>NUCLEOTIDE SEQUENCE [LARGE SCALE GENOMIC DNA]</scope>
    <source>
        <strain evidence="5 6">DSM 45511</strain>
    </source>
</reference>
<dbReference type="OrthoDB" id="345413at2"/>
<evidence type="ECO:0000313" key="5">
    <source>
        <dbReference type="EMBL" id="TQM36726.1"/>
    </source>
</evidence>
<dbReference type="SMART" id="SM00342">
    <property type="entry name" value="HTH_ARAC"/>
    <property type="match status" value="1"/>
</dbReference>
<keyword evidence="2" id="KW-0238">DNA-binding</keyword>
<dbReference type="Proteomes" id="UP000319818">
    <property type="component" value="Unassembled WGS sequence"/>
</dbReference>
<dbReference type="PROSITE" id="PS01124">
    <property type="entry name" value="HTH_ARAC_FAMILY_2"/>
    <property type="match status" value="1"/>
</dbReference>
<keyword evidence="6" id="KW-1185">Reference proteome</keyword>
<comment type="caution">
    <text evidence="5">The sequence shown here is derived from an EMBL/GenBank/DDBJ whole genome shotgun (WGS) entry which is preliminary data.</text>
</comment>
<dbReference type="InterPro" id="IPR009057">
    <property type="entry name" value="Homeodomain-like_sf"/>
</dbReference>
<evidence type="ECO:0000313" key="6">
    <source>
        <dbReference type="Proteomes" id="UP000319818"/>
    </source>
</evidence>
<evidence type="ECO:0000259" key="4">
    <source>
        <dbReference type="PROSITE" id="PS01124"/>
    </source>
</evidence>
<dbReference type="RefSeq" id="WP_142103591.1">
    <property type="nucleotide sequence ID" value="NZ_VFPH01000002.1"/>
</dbReference>
<gene>
    <name evidence="5" type="ORF">FB388_3911</name>
</gene>
<dbReference type="PANTHER" id="PTHR43280">
    <property type="entry name" value="ARAC-FAMILY TRANSCRIPTIONAL REGULATOR"/>
    <property type="match status" value="1"/>
</dbReference>
<protein>
    <submittedName>
        <fullName evidence="5">AraC family transcriptional regulator</fullName>
    </submittedName>
</protein>
<dbReference type="GO" id="GO:0003700">
    <property type="term" value="F:DNA-binding transcription factor activity"/>
    <property type="evidence" value="ECO:0007669"/>
    <property type="project" value="InterPro"/>
</dbReference>
<accession>A0A543FSB1</accession>
<dbReference type="AlphaFoldDB" id="A0A543FSB1"/>
<sequence>MPAAASITEQPSGLACWQGRGHAMASAHRHDDLEVNLVDDQPLTYLFGGALVTIQPGHAALFWAAVPHRLIDTPQNWQARVAWLHVPLARVLDWGLPGRAIADLLQGTPLITRHSGHPGREAFTRWSADLTSTSADLRAIAVLEIQAGVRRLLRTAAPAGDEARAVPDAVRHVVAMARYITENFREPVQVADVAAVAHLNPNYAMTLFRQVLGTTVHTYLTDRRIAEAQRRLLTSTATTRRIAEDTGFGSHSGFYAAFTRACGMPPGRYRRLHRGAAPGG</sequence>
<evidence type="ECO:0000256" key="1">
    <source>
        <dbReference type="ARBA" id="ARBA00023015"/>
    </source>
</evidence>
<dbReference type="Pfam" id="PF12833">
    <property type="entry name" value="HTH_18"/>
    <property type="match status" value="1"/>
</dbReference>